<dbReference type="EMBL" id="KQ030508">
    <property type="protein sequence ID" value="KJZ77202.1"/>
    <property type="molecule type" value="Genomic_DNA"/>
</dbReference>
<dbReference type="AlphaFoldDB" id="A0A0F8A2R6"/>
<dbReference type="Proteomes" id="UP000054481">
    <property type="component" value="Unassembled WGS sequence"/>
</dbReference>
<sequence>MSGKDLEEHAKGAWSDEAPDEQFCVYKPRGESWAWMQILGRANFCKIIDYLDEDGGHIDGKFFRILDTNETQDLVLRVDESDLPRNHVLLYDELERVINADNVVPDGLGNAKRSCRHAAHLEVVHETPMVCKHCWADMHLGRTILFKDKEHLGNHGEEFWTVAPGKGICGRHWKTTCLLCSPTLAYGWRQECGPRDSSNWA</sequence>
<keyword evidence="2" id="KW-1185">Reference proteome</keyword>
<accession>A0A0F8A2R6</accession>
<proteinExistence type="predicted"/>
<gene>
    <name evidence="1" type="ORF">HIM_03523</name>
</gene>
<evidence type="ECO:0000313" key="2">
    <source>
        <dbReference type="Proteomes" id="UP000054481"/>
    </source>
</evidence>
<reference evidence="1 2" key="1">
    <citation type="journal article" date="2014" name="Genome Biol. Evol.">
        <title>Comparative genomics and transcriptomics analyses reveal divergent lifestyle features of nematode endoparasitic fungus Hirsutella minnesotensis.</title>
        <authorList>
            <person name="Lai Y."/>
            <person name="Liu K."/>
            <person name="Zhang X."/>
            <person name="Zhang X."/>
            <person name="Li K."/>
            <person name="Wang N."/>
            <person name="Shu C."/>
            <person name="Wu Y."/>
            <person name="Wang C."/>
            <person name="Bushley K.E."/>
            <person name="Xiang M."/>
            <person name="Liu X."/>
        </authorList>
    </citation>
    <scope>NUCLEOTIDE SEQUENCE [LARGE SCALE GENOMIC DNA]</scope>
    <source>
        <strain evidence="1 2">3608</strain>
    </source>
</reference>
<organism evidence="1 2">
    <name type="scientific">Hirsutella minnesotensis 3608</name>
    <dbReference type="NCBI Taxonomy" id="1043627"/>
    <lineage>
        <taxon>Eukaryota</taxon>
        <taxon>Fungi</taxon>
        <taxon>Dikarya</taxon>
        <taxon>Ascomycota</taxon>
        <taxon>Pezizomycotina</taxon>
        <taxon>Sordariomycetes</taxon>
        <taxon>Hypocreomycetidae</taxon>
        <taxon>Hypocreales</taxon>
        <taxon>Ophiocordycipitaceae</taxon>
        <taxon>Hirsutella</taxon>
    </lineage>
</organism>
<evidence type="ECO:0000313" key="1">
    <source>
        <dbReference type="EMBL" id="KJZ77202.1"/>
    </source>
</evidence>
<dbReference type="OrthoDB" id="10477491at2759"/>
<name>A0A0F8A2R6_9HYPO</name>
<protein>
    <submittedName>
        <fullName evidence="1">Uncharacterized protein</fullName>
    </submittedName>
</protein>